<organism evidence="2 3">
    <name type="scientific">Rhodotorula toruloides</name>
    <name type="common">Yeast</name>
    <name type="synonym">Rhodosporidium toruloides</name>
    <dbReference type="NCBI Taxonomy" id="5286"/>
    <lineage>
        <taxon>Eukaryota</taxon>
        <taxon>Fungi</taxon>
        <taxon>Dikarya</taxon>
        <taxon>Basidiomycota</taxon>
        <taxon>Pucciniomycotina</taxon>
        <taxon>Microbotryomycetes</taxon>
        <taxon>Sporidiobolales</taxon>
        <taxon>Sporidiobolaceae</taxon>
        <taxon>Rhodotorula</taxon>
    </lineage>
</organism>
<protein>
    <submittedName>
        <fullName evidence="2">Uncharacterized protein</fullName>
    </submittedName>
</protein>
<evidence type="ECO:0000313" key="2">
    <source>
        <dbReference type="EMBL" id="GEM11755.1"/>
    </source>
</evidence>
<feature type="compositionally biased region" description="Acidic residues" evidence="1">
    <location>
        <begin position="81"/>
        <end position="90"/>
    </location>
</feature>
<evidence type="ECO:0000313" key="3">
    <source>
        <dbReference type="Proteomes" id="UP000321518"/>
    </source>
</evidence>
<evidence type="ECO:0000256" key="1">
    <source>
        <dbReference type="SAM" id="MobiDB-lite"/>
    </source>
</evidence>
<sequence>MCAALPAFVIPLGPEQRGRRPRGGRRAWHEEKPFEGVISIDGVLDCPEFDAIDDALHPVNVEANGENGIKTGEQEDKMVDDGEPVEDLEE</sequence>
<dbReference type="AlphaFoldDB" id="A0A511KP88"/>
<dbReference type="EMBL" id="BJWK01000016">
    <property type="protein sequence ID" value="GEM11755.1"/>
    <property type="molecule type" value="Genomic_DNA"/>
</dbReference>
<reference evidence="2 3" key="1">
    <citation type="submission" date="2019-07" db="EMBL/GenBank/DDBJ databases">
        <title>Rhodotorula toruloides NBRC10032 genome sequencing.</title>
        <authorList>
            <person name="Shida Y."/>
            <person name="Takaku H."/>
            <person name="Ogasawara W."/>
            <person name="Mori K."/>
        </authorList>
    </citation>
    <scope>NUCLEOTIDE SEQUENCE [LARGE SCALE GENOMIC DNA]</scope>
    <source>
        <strain evidence="2 3">NBRC10032</strain>
    </source>
</reference>
<proteinExistence type="predicted"/>
<feature type="region of interest" description="Disordered" evidence="1">
    <location>
        <begin position="63"/>
        <end position="90"/>
    </location>
</feature>
<comment type="caution">
    <text evidence="2">The sequence shown here is derived from an EMBL/GenBank/DDBJ whole genome shotgun (WGS) entry which is preliminary data.</text>
</comment>
<name>A0A511KP88_RHOTO</name>
<dbReference type="Proteomes" id="UP000321518">
    <property type="component" value="Unassembled WGS sequence"/>
</dbReference>
<accession>A0A511KP88</accession>
<gene>
    <name evidence="2" type="ORF">Rt10032_c16g5772</name>
</gene>